<dbReference type="InterPro" id="IPR052023">
    <property type="entry name" value="Histidine_kinase_KdpD"/>
</dbReference>
<feature type="non-terminal residue" evidence="6">
    <location>
        <position position="331"/>
    </location>
</feature>
<dbReference type="EMBL" id="PELR01000057">
    <property type="protein sequence ID" value="RTH05800.1"/>
    <property type="molecule type" value="Genomic_DNA"/>
</dbReference>
<accession>A0A430REF3</accession>
<evidence type="ECO:0000256" key="4">
    <source>
        <dbReference type="SAM" id="MobiDB-lite"/>
    </source>
</evidence>
<proteinExistence type="predicted"/>
<feature type="domain" description="Signal transduction histidine kinase osmosensitive K+ channel sensor N-terminal" evidence="5">
    <location>
        <begin position="13"/>
        <end position="208"/>
    </location>
</feature>
<dbReference type="PANTHER" id="PTHR45569:SF1">
    <property type="entry name" value="SENSOR PROTEIN KDPD"/>
    <property type="match status" value="1"/>
</dbReference>
<evidence type="ECO:0000313" key="6">
    <source>
        <dbReference type="EMBL" id="RTH05800.1"/>
    </source>
</evidence>
<keyword evidence="3" id="KW-0902">Two-component regulatory system</keyword>
<keyword evidence="1" id="KW-0808">Transferase</keyword>
<dbReference type="Pfam" id="PF02702">
    <property type="entry name" value="KdpD"/>
    <property type="match status" value="1"/>
</dbReference>
<evidence type="ECO:0000256" key="1">
    <source>
        <dbReference type="ARBA" id="ARBA00022679"/>
    </source>
</evidence>
<dbReference type="GO" id="GO:0000155">
    <property type="term" value="F:phosphorelay sensor kinase activity"/>
    <property type="evidence" value="ECO:0007669"/>
    <property type="project" value="InterPro"/>
</dbReference>
<comment type="caution">
    <text evidence="6">The sequence shown here is derived from an EMBL/GenBank/DDBJ whole genome shotgun (WGS) entry which is preliminary data.</text>
</comment>
<keyword evidence="2 6" id="KW-0418">Kinase</keyword>
<dbReference type="GO" id="GO:0005886">
    <property type="term" value="C:plasma membrane"/>
    <property type="evidence" value="ECO:0007669"/>
    <property type="project" value="TreeGrafter"/>
</dbReference>
<dbReference type="Proteomes" id="UP000286910">
    <property type="component" value="Unassembled WGS sequence"/>
</dbReference>
<evidence type="ECO:0000256" key="3">
    <source>
        <dbReference type="ARBA" id="ARBA00023012"/>
    </source>
</evidence>
<gene>
    <name evidence="6" type="ORF">CSW45_02795</name>
</gene>
<dbReference type="InterPro" id="IPR027417">
    <property type="entry name" value="P-loop_NTPase"/>
</dbReference>
<protein>
    <submittedName>
        <fullName evidence="6">Histidine kinase</fullName>
    </submittedName>
</protein>
<sequence>MSLETLRLLLGPGRLKIYLGYAVGVGKTHRALLELRELKRRGVDVAVGWLEPKDRPLLQALAEGLPLIPPRREGPYEVMDLEAILARRPSTLLVDELARRNPPGYPRRHEEVARLLEAGISVLTTLNAYHLESLAGAAEAYLGHRVEERVPDSLLEEADEVVLVDLPPEDLLERLRRLPAYRGVHSPLLSLSTLRALREMTLRRVARSLEPSFERLLVLVPEDYYWFRRLVDYAALRARRLGGEFYVLHPRPSPLLGPAPPLERERRARMEAYVAERGGTLLVRPGPLVPVTLEALRAVRAQALVTGHGGSRPWPPPPQLKGLLRRLEREG</sequence>
<name>A0A430REF3_THESC</name>
<feature type="region of interest" description="Disordered" evidence="4">
    <location>
        <begin position="307"/>
        <end position="331"/>
    </location>
</feature>
<dbReference type="PANTHER" id="PTHR45569">
    <property type="entry name" value="SENSOR PROTEIN KDPD"/>
    <property type="match status" value="1"/>
</dbReference>
<dbReference type="AlphaFoldDB" id="A0A430REF3"/>
<dbReference type="Gene3D" id="3.40.50.300">
    <property type="entry name" value="P-loop containing nucleotide triphosphate hydrolases"/>
    <property type="match status" value="1"/>
</dbReference>
<organism evidence="6 7">
    <name type="scientific">Thermus scotoductus</name>
    <dbReference type="NCBI Taxonomy" id="37636"/>
    <lineage>
        <taxon>Bacteria</taxon>
        <taxon>Thermotogati</taxon>
        <taxon>Deinococcota</taxon>
        <taxon>Deinococci</taxon>
        <taxon>Thermales</taxon>
        <taxon>Thermaceae</taxon>
        <taxon>Thermus</taxon>
    </lineage>
</organism>
<evidence type="ECO:0000313" key="7">
    <source>
        <dbReference type="Proteomes" id="UP000286910"/>
    </source>
</evidence>
<evidence type="ECO:0000256" key="2">
    <source>
        <dbReference type="ARBA" id="ARBA00022777"/>
    </source>
</evidence>
<reference evidence="6 7" key="1">
    <citation type="journal article" date="2019" name="Extremophiles">
        <title>Biogeography of thermophiles and predominance of Thermus scotoductus in domestic water heaters.</title>
        <authorList>
            <person name="Wilpiszeski R.L."/>
            <person name="Zhang Z."/>
            <person name="House C.H."/>
        </authorList>
    </citation>
    <scope>NUCLEOTIDE SEQUENCE [LARGE SCALE GENOMIC DNA]</scope>
    <source>
        <strain evidence="6 7">32_S32</strain>
    </source>
</reference>
<dbReference type="InterPro" id="IPR003852">
    <property type="entry name" value="Sig_transdc_His_kinase_KdpD_N"/>
</dbReference>
<evidence type="ECO:0000259" key="5">
    <source>
        <dbReference type="Pfam" id="PF02702"/>
    </source>
</evidence>